<dbReference type="EMBL" id="CP021121">
    <property type="protein sequence ID" value="ARQ70647.1"/>
    <property type="molecule type" value="Genomic_DNA"/>
</dbReference>
<accession>A0A1W7D120</accession>
<evidence type="ECO:0008006" key="3">
    <source>
        <dbReference type="Google" id="ProtNLM"/>
    </source>
</evidence>
<dbReference type="KEGG" id="smao:CAG99_18995"/>
<dbReference type="NCBIfam" id="TIGR04363">
    <property type="entry name" value="LD_lanti_pre"/>
    <property type="match status" value="1"/>
</dbReference>
<dbReference type="AlphaFoldDB" id="A0A1W7D120"/>
<sequence>MEVPMESLATSAHSAGVLMSSGEPADWELDVSIVEGGPAADQLIRLTGDGCNSTCATACVSCP</sequence>
<keyword evidence="2" id="KW-1185">Reference proteome</keyword>
<gene>
    <name evidence="1" type="ORF">CAG99_18995</name>
</gene>
<dbReference type="RefSeq" id="WP_086160497.1">
    <property type="nucleotide sequence ID" value="NZ_CP021121.1"/>
</dbReference>
<dbReference type="OrthoDB" id="3215713at2"/>
<protein>
    <recommendedName>
        <fullName evidence="3">FxLD family lantipeptide</fullName>
    </recommendedName>
</protein>
<organism evidence="1 2">
    <name type="scientific">Streptomyces marincola</name>
    <dbReference type="NCBI Taxonomy" id="2878388"/>
    <lineage>
        <taxon>Bacteria</taxon>
        <taxon>Bacillati</taxon>
        <taxon>Actinomycetota</taxon>
        <taxon>Actinomycetes</taxon>
        <taxon>Kitasatosporales</taxon>
        <taxon>Streptomycetaceae</taxon>
        <taxon>Streptomyces</taxon>
    </lineage>
</organism>
<evidence type="ECO:0000313" key="1">
    <source>
        <dbReference type="EMBL" id="ARQ70647.1"/>
    </source>
</evidence>
<dbReference type="Proteomes" id="UP000194218">
    <property type="component" value="Chromosome"/>
</dbReference>
<dbReference type="InterPro" id="IPR027575">
    <property type="entry name" value="LD_lanti_pre"/>
</dbReference>
<proteinExistence type="predicted"/>
<reference evidence="1 2" key="1">
    <citation type="submission" date="2017-05" db="EMBL/GenBank/DDBJ databases">
        <title>Complete genome sequence of Streptomyces sp. SCSIO 03032 revealed the diverse biosynthetic pathways for its bioactive secondary metabolites.</title>
        <authorList>
            <person name="Ma L."/>
            <person name="Zhu Y."/>
            <person name="Zhang W."/>
            <person name="Zhang G."/>
            <person name="Tian X."/>
            <person name="Zhang S."/>
            <person name="Zhang C."/>
        </authorList>
    </citation>
    <scope>NUCLEOTIDE SEQUENCE [LARGE SCALE GENOMIC DNA]</scope>
    <source>
        <strain evidence="1 2">SCSIO 03032</strain>
    </source>
</reference>
<name>A0A1W7D120_9ACTN</name>
<evidence type="ECO:0000313" key="2">
    <source>
        <dbReference type="Proteomes" id="UP000194218"/>
    </source>
</evidence>